<dbReference type="InterPro" id="IPR017853">
    <property type="entry name" value="GH"/>
</dbReference>
<keyword evidence="5" id="KW-0378">Hydrolase</keyword>
<evidence type="ECO:0000313" key="5">
    <source>
        <dbReference type="EMBL" id="KAA5542449.1"/>
    </source>
</evidence>
<dbReference type="GO" id="GO:0006032">
    <property type="term" value="P:chitin catabolic process"/>
    <property type="evidence" value="ECO:0007669"/>
    <property type="project" value="UniProtKB-KW"/>
</dbReference>
<accession>A0A5M6D951</accession>
<dbReference type="GO" id="GO:0005975">
    <property type="term" value="P:carbohydrate metabolic process"/>
    <property type="evidence" value="ECO:0007669"/>
    <property type="project" value="InterPro"/>
</dbReference>
<evidence type="ECO:0000256" key="2">
    <source>
        <dbReference type="ARBA" id="ARBA00012729"/>
    </source>
</evidence>
<dbReference type="Proteomes" id="UP000323426">
    <property type="component" value="Unassembled WGS sequence"/>
</dbReference>
<keyword evidence="3" id="KW-0146">Chitin degradation</keyword>
<dbReference type="InterPro" id="IPR050314">
    <property type="entry name" value="Glycosyl_Hydrlase_18"/>
</dbReference>
<dbReference type="GO" id="GO:0008843">
    <property type="term" value="F:endochitinase activity"/>
    <property type="evidence" value="ECO:0007669"/>
    <property type="project" value="UniProtKB-EC"/>
</dbReference>
<dbReference type="GO" id="GO:0008061">
    <property type="term" value="F:chitin binding"/>
    <property type="evidence" value="ECO:0007669"/>
    <property type="project" value="InterPro"/>
</dbReference>
<dbReference type="InterPro" id="IPR029070">
    <property type="entry name" value="Chitinase_insertion_sf"/>
</dbReference>
<evidence type="ECO:0000313" key="6">
    <source>
        <dbReference type="Proteomes" id="UP000323426"/>
    </source>
</evidence>
<dbReference type="CDD" id="cd06548">
    <property type="entry name" value="GH18_chitinase"/>
    <property type="match status" value="1"/>
</dbReference>
<dbReference type="PANTHER" id="PTHR11177">
    <property type="entry name" value="CHITINASE"/>
    <property type="match status" value="1"/>
</dbReference>
<dbReference type="SUPFAM" id="SSF54556">
    <property type="entry name" value="Chitinase insertion domain"/>
    <property type="match status" value="1"/>
</dbReference>
<organism evidence="5 6">
    <name type="scientific">Adhaeribacter rhizoryzae</name>
    <dbReference type="NCBI Taxonomy" id="2607907"/>
    <lineage>
        <taxon>Bacteria</taxon>
        <taxon>Pseudomonadati</taxon>
        <taxon>Bacteroidota</taxon>
        <taxon>Cytophagia</taxon>
        <taxon>Cytophagales</taxon>
        <taxon>Hymenobacteraceae</taxon>
        <taxon>Adhaeribacter</taxon>
    </lineage>
</organism>
<keyword evidence="3" id="KW-0624">Polysaccharide degradation</keyword>
<evidence type="ECO:0000259" key="4">
    <source>
        <dbReference type="PROSITE" id="PS51910"/>
    </source>
</evidence>
<dbReference type="EMBL" id="VWSF01000017">
    <property type="protein sequence ID" value="KAA5542449.1"/>
    <property type="molecule type" value="Genomic_DNA"/>
</dbReference>
<comment type="catalytic activity">
    <reaction evidence="1">
        <text>Random endo-hydrolysis of N-acetyl-beta-D-glucosaminide (1-&gt;4)-beta-linkages in chitin and chitodextrins.</text>
        <dbReference type="EC" id="3.2.1.14"/>
    </reaction>
</comment>
<gene>
    <name evidence="5" type="ORF">F0145_18540</name>
</gene>
<evidence type="ECO:0000256" key="1">
    <source>
        <dbReference type="ARBA" id="ARBA00000822"/>
    </source>
</evidence>
<dbReference type="Gene3D" id="3.20.20.80">
    <property type="entry name" value="Glycosidases"/>
    <property type="match status" value="1"/>
</dbReference>
<reference evidence="5 6" key="1">
    <citation type="submission" date="2019-09" db="EMBL/GenBank/DDBJ databases">
        <title>Genome sequence and assembly of Adhaeribacter sp.</title>
        <authorList>
            <person name="Chhetri G."/>
        </authorList>
    </citation>
    <scope>NUCLEOTIDE SEQUENCE [LARGE SCALE GENOMIC DNA]</scope>
    <source>
        <strain evidence="5 6">DK36</strain>
    </source>
</reference>
<dbReference type="AlphaFoldDB" id="A0A5M6D951"/>
<evidence type="ECO:0000256" key="3">
    <source>
        <dbReference type="ARBA" id="ARBA00023024"/>
    </source>
</evidence>
<keyword evidence="3" id="KW-0119">Carbohydrate metabolism</keyword>
<dbReference type="PANTHER" id="PTHR11177:SF317">
    <property type="entry name" value="CHITINASE 12-RELATED"/>
    <property type="match status" value="1"/>
</dbReference>
<comment type="caution">
    <text evidence="5">The sequence shown here is derived from an EMBL/GenBank/DDBJ whole genome shotgun (WGS) entry which is preliminary data.</text>
</comment>
<name>A0A5M6D951_9BACT</name>
<protein>
    <recommendedName>
        <fullName evidence="2">chitinase</fullName>
        <ecNumber evidence="2">3.2.1.14</ecNumber>
    </recommendedName>
</protein>
<dbReference type="InterPro" id="IPR001223">
    <property type="entry name" value="Glyco_hydro18_cat"/>
</dbReference>
<keyword evidence="6" id="KW-1185">Reference proteome</keyword>
<feature type="domain" description="GH18" evidence="4">
    <location>
        <begin position="31"/>
        <end position="367"/>
    </location>
</feature>
<sequence length="375" mass="42625">MKAKLLILKLLVAFLLCLTIIPGFSQPPNKMKVLAYYAGGVEGLDIYDVNQVTHLIFCLGRLDGNKFKVRTARDTAIIQKMVLLKKKNPQLKIILSLGGWGGCETCSIVFATKKGRQEFAQSIKAHHQYFGTDGLDLDWEYPTIPGFTGHKYGPHDKKNFTRLVQELRKIGTQYELSFAAGGFRQFLEEAVDWKKVMQQVDYVNLMTYDLISGYSKTTGHHTPLYSTPQQENSTDFAVKYLLKAGVPAEKLIVGAAFYGRVFENVPNVNNGLYQPGQFKTTINFKNIPTQLAPDSGFVYHWDNIAQAPYLYHPEKKLFFTYDDKRSLELKTKYVMDNRLGGIMFWQLAHDPYYNGLLNTIDLVKKNYTPALQSAE</sequence>
<proteinExistence type="predicted"/>
<dbReference type="InterPro" id="IPR011583">
    <property type="entry name" value="Chitinase_II/V-like_cat"/>
</dbReference>
<dbReference type="SMART" id="SM00636">
    <property type="entry name" value="Glyco_18"/>
    <property type="match status" value="1"/>
</dbReference>
<dbReference type="PROSITE" id="PS51910">
    <property type="entry name" value="GH18_2"/>
    <property type="match status" value="1"/>
</dbReference>
<dbReference type="Pfam" id="PF00704">
    <property type="entry name" value="Glyco_hydro_18"/>
    <property type="match status" value="1"/>
</dbReference>
<dbReference type="Gene3D" id="3.10.50.10">
    <property type="match status" value="1"/>
</dbReference>
<dbReference type="SUPFAM" id="SSF51445">
    <property type="entry name" value="(Trans)glycosidases"/>
    <property type="match status" value="1"/>
</dbReference>
<dbReference type="EC" id="3.2.1.14" evidence="2"/>